<evidence type="ECO:0000256" key="1">
    <source>
        <dbReference type="SAM" id="MobiDB-lite"/>
    </source>
</evidence>
<proteinExistence type="predicted"/>
<name>A0A016U542_9BILA</name>
<dbReference type="Proteomes" id="UP000024635">
    <property type="component" value="Unassembled WGS sequence"/>
</dbReference>
<dbReference type="AlphaFoldDB" id="A0A016U542"/>
<evidence type="ECO:0000313" key="2">
    <source>
        <dbReference type="EMBL" id="EYC09738.1"/>
    </source>
</evidence>
<dbReference type="EMBL" id="JARK01001395">
    <property type="protein sequence ID" value="EYC09738.1"/>
    <property type="molecule type" value="Genomic_DNA"/>
</dbReference>
<comment type="caution">
    <text evidence="2">The sequence shown here is derived from an EMBL/GenBank/DDBJ whole genome shotgun (WGS) entry which is preliminary data.</text>
</comment>
<feature type="region of interest" description="Disordered" evidence="1">
    <location>
        <begin position="41"/>
        <end position="62"/>
    </location>
</feature>
<accession>A0A016U542</accession>
<gene>
    <name evidence="2" type="primary">Acey_s0059.g3021</name>
    <name evidence="2" type="ORF">Y032_0059g3021</name>
</gene>
<feature type="compositionally biased region" description="Polar residues" evidence="1">
    <location>
        <begin position="50"/>
        <end position="62"/>
    </location>
</feature>
<sequence>MRIVKRDSRLRWLRIRQPSTMATLKFSIKNILSEKFRQPLGRSNVALGPPNSNDRYSTPANAGSENYGEGAFIIKLLHI</sequence>
<organism evidence="2 3">
    <name type="scientific">Ancylostoma ceylanicum</name>
    <dbReference type="NCBI Taxonomy" id="53326"/>
    <lineage>
        <taxon>Eukaryota</taxon>
        <taxon>Metazoa</taxon>
        <taxon>Ecdysozoa</taxon>
        <taxon>Nematoda</taxon>
        <taxon>Chromadorea</taxon>
        <taxon>Rhabditida</taxon>
        <taxon>Rhabditina</taxon>
        <taxon>Rhabditomorpha</taxon>
        <taxon>Strongyloidea</taxon>
        <taxon>Ancylostomatidae</taxon>
        <taxon>Ancylostomatinae</taxon>
        <taxon>Ancylostoma</taxon>
    </lineage>
</organism>
<reference evidence="3" key="1">
    <citation type="journal article" date="2015" name="Nat. Genet.">
        <title>The genome and transcriptome of the zoonotic hookworm Ancylostoma ceylanicum identify infection-specific gene families.</title>
        <authorList>
            <person name="Schwarz E.M."/>
            <person name="Hu Y."/>
            <person name="Antoshechkin I."/>
            <person name="Miller M.M."/>
            <person name="Sternberg P.W."/>
            <person name="Aroian R.V."/>
        </authorList>
    </citation>
    <scope>NUCLEOTIDE SEQUENCE</scope>
    <source>
        <strain evidence="3">HY135</strain>
    </source>
</reference>
<keyword evidence="3" id="KW-1185">Reference proteome</keyword>
<protein>
    <submittedName>
        <fullName evidence="2">Uncharacterized protein</fullName>
    </submittedName>
</protein>
<evidence type="ECO:0000313" key="3">
    <source>
        <dbReference type="Proteomes" id="UP000024635"/>
    </source>
</evidence>